<proteinExistence type="predicted"/>
<feature type="compositionally biased region" description="Low complexity" evidence="1">
    <location>
        <begin position="325"/>
        <end position="351"/>
    </location>
</feature>
<feature type="region of interest" description="Disordered" evidence="1">
    <location>
        <begin position="110"/>
        <end position="129"/>
    </location>
</feature>
<protein>
    <submittedName>
        <fullName evidence="5">MCE family protein</fullName>
    </submittedName>
</protein>
<name>A0ABN0WCA8_9ACTN</name>
<dbReference type="Proteomes" id="UP001501822">
    <property type="component" value="Unassembled WGS sequence"/>
</dbReference>
<feature type="domain" description="Mammalian cell entry C-terminal" evidence="4">
    <location>
        <begin position="118"/>
        <end position="279"/>
    </location>
</feature>
<keyword evidence="2" id="KW-0812">Transmembrane</keyword>
<dbReference type="InterPro" id="IPR003399">
    <property type="entry name" value="Mce/MlaD"/>
</dbReference>
<dbReference type="InterPro" id="IPR052336">
    <property type="entry name" value="MlaD_Phospholipid_Transporter"/>
</dbReference>
<keyword evidence="2" id="KW-0472">Membrane</keyword>
<evidence type="ECO:0000259" key="4">
    <source>
        <dbReference type="Pfam" id="PF11887"/>
    </source>
</evidence>
<keyword evidence="2" id="KW-1133">Transmembrane helix</keyword>
<evidence type="ECO:0000313" key="5">
    <source>
        <dbReference type="EMBL" id="GAA0332611.1"/>
    </source>
</evidence>
<dbReference type="InterPro" id="IPR005693">
    <property type="entry name" value="Mce"/>
</dbReference>
<evidence type="ECO:0000259" key="3">
    <source>
        <dbReference type="Pfam" id="PF02470"/>
    </source>
</evidence>
<gene>
    <name evidence="5" type="ORF">GCM10010151_23030</name>
</gene>
<evidence type="ECO:0000256" key="1">
    <source>
        <dbReference type="SAM" id="MobiDB-lite"/>
    </source>
</evidence>
<dbReference type="Pfam" id="PF02470">
    <property type="entry name" value="MlaD"/>
    <property type="match status" value="1"/>
</dbReference>
<dbReference type="EMBL" id="BAAABM010000016">
    <property type="protein sequence ID" value="GAA0332611.1"/>
    <property type="molecule type" value="Genomic_DNA"/>
</dbReference>
<accession>A0ABN0WCA8</accession>
<dbReference type="RefSeq" id="WP_252808817.1">
    <property type="nucleotide sequence ID" value="NZ_BAAABM010000016.1"/>
</dbReference>
<feature type="transmembrane region" description="Helical" evidence="2">
    <location>
        <begin position="12"/>
        <end position="34"/>
    </location>
</feature>
<dbReference type="InterPro" id="IPR024516">
    <property type="entry name" value="Mce_C"/>
</dbReference>
<dbReference type="PRINTS" id="PR01782">
    <property type="entry name" value="MCEVIRFACTOR"/>
</dbReference>
<evidence type="ECO:0000313" key="6">
    <source>
        <dbReference type="Proteomes" id="UP001501822"/>
    </source>
</evidence>
<feature type="compositionally biased region" description="Polar residues" evidence="1">
    <location>
        <begin position="357"/>
        <end position="369"/>
    </location>
</feature>
<dbReference type="Pfam" id="PF11887">
    <property type="entry name" value="Mce4_CUP1"/>
    <property type="match status" value="1"/>
</dbReference>
<feature type="domain" description="Mce/MlaD" evidence="3">
    <location>
        <begin position="37"/>
        <end position="111"/>
    </location>
</feature>
<comment type="caution">
    <text evidence="5">The sequence shown here is derived from an EMBL/GenBank/DDBJ whole genome shotgun (WGS) entry which is preliminary data.</text>
</comment>
<organism evidence="5 6">
    <name type="scientific">Actinoallomurus spadix</name>
    <dbReference type="NCBI Taxonomy" id="79912"/>
    <lineage>
        <taxon>Bacteria</taxon>
        <taxon>Bacillati</taxon>
        <taxon>Actinomycetota</taxon>
        <taxon>Actinomycetes</taxon>
        <taxon>Streptosporangiales</taxon>
        <taxon>Thermomonosporaceae</taxon>
        <taxon>Actinoallomurus</taxon>
    </lineage>
</organism>
<feature type="compositionally biased region" description="Basic and acidic residues" evidence="1">
    <location>
        <begin position="110"/>
        <end position="119"/>
    </location>
</feature>
<feature type="region of interest" description="Disordered" evidence="1">
    <location>
        <begin position="319"/>
        <end position="369"/>
    </location>
</feature>
<keyword evidence="6" id="KW-1185">Reference proteome</keyword>
<dbReference type="PANTHER" id="PTHR33371">
    <property type="entry name" value="INTERMEMBRANE PHOSPHOLIPID TRANSPORT SYSTEM BINDING PROTEIN MLAD-RELATED"/>
    <property type="match status" value="1"/>
</dbReference>
<evidence type="ECO:0000256" key="2">
    <source>
        <dbReference type="SAM" id="Phobius"/>
    </source>
</evidence>
<dbReference type="NCBIfam" id="TIGR00996">
    <property type="entry name" value="Mtu_fam_mce"/>
    <property type="match status" value="1"/>
</dbReference>
<sequence>MRVSFRDRDPLVMGIIGMSSVALLVVAAFNLTVFEGGTTYHAAFTEASGLKPNEEVRVAGVKVGKVKSVTLEDDHVRVAFTAGSHVRFGTQSRVRIKISTLLGAHYLEVDPKGDRRQSPHAEIPTSRTTPSYEVVPALQDLSGRLQKIDVPQLAKALDTVDQVLKYSPDNVRRTLSGLRKVSQAVSSRDDELSGLLGHTRNLTGLLADRSGDLAQLVSNGGLLLQELNDRRQVITSLLSGTVSLSNQITGTIEENRATLNPAMRHLHSVVDILLRNQTNLDKAVKVLGPFVTVSGDATAQGRWFDGYLQNLIPLPVAIGPAQPDTGTASGSGTRTPGGTPTSGTPTSGARTSGERTPGSTPASSGTGRH</sequence>
<reference evidence="5 6" key="1">
    <citation type="journal article" date="2019" name="Int. J. Syst. Evol. Microbiol.">
        <title>The Global Catalogue of Microorganisms (GCM) 10K type strain sequencing project: providing services to taxonomists for standard genome sequencing and annotation.</title>
        <authorList>
            <consortium name="The Broad Institute Genomics Platform"/>
            <consortium name="The Broad Institute Genome Sequencing Center for Infectious Disease"/>
            <person name="Wu L."/>
            <person name="Ma J."/>
        </authorList>
    </citation>
    <scope>NUCLEOTIDE SEQUENCE [LARGE SCALE GENOMIC DNA]</scope>
    <source>
        <strain evidence="5 6">JCM 3146</strain>
    </source>
</reference>
<dbReference type="PANTHER" id="PTHR33371:SF18">
    <property type="entry name" value="MCE-FAMILY PROTEIN MCE3C"/>
    <property type="match status" value="1"/>
</dbReference>